<keyword evidence="6" id="KW-0597">Phosphoprotein</keyword>
<organism evidence="27 28">
    <name type="scientific">Drosophila busckii</name>
    <name type="common">Fruit fly</name>
    <dbReference type="NCBI Taxonomy" id="30019"/>
    <lineage>
        <taxon>Eukaryota</taxon>
        <taxon>Metazoa</taxon>
        <taxon>Ecdysozoa</taxon>
        <taxon>Arthropoda</taxon>
        <taxon>Hexapoda</taxon>
        <taxon>Insecta</taxon>
        <taxon>Pterygota</taxon>
        <taxon>Neoptera</taxon>
        <taxon>Endopterygota</taxon>
        <taxon>Diptera</taxon>
        <taxon>Brachycera</taxon>
        <taxon>Muscomorpha</taxon>
        <taxon>Ephydroidea</taxon>
        <taxon>Drosophilidae</taxon>
        <taxon>Drosophila</taxon>
    </lineage>
</organism>
<dbReference type="Pfam" id="PF13561">
    <property type="entry name" value="adh_short_C2"/>
    <property type="match status" value="1"/>
</dbReference>
<keyword evidence="11" id="KW-0496">Mitochondrion</keyword>
<comment type="similarity">
    <text evidence="3">Belongs to the short-chain dehydrogenases/reductases (SDR) family.</text>
</comment>
<evidence type="ECO:0000256" key="1">
    <source>
        <dbReference type="ARBA" id="ARBA00004305"/>
    </source>
</evidence>
<dbReference type="GO" id="GO:0004303">
    <property type="term" value="F:estradiol 17-beta-dehydrogenase [NAD(P)+] activity"/>
    <property type="evidence" value="ECO:0007669"/>
    <property type="project" value="UniProtKB-EC"/>
</dbReference>
<keyword evidence="7" id="KW-0276">Fatty acid metabolism</keyword>
<dbReference type="GO" id="GO:0008210">
    <property type="term" value="P:estrogen metabolic process"/>
    <property type="evidence" value="ECO:0007669"/>
    <property type="project" value="UniProtKB-ARBA"/>
</dbReference>
<dbReference type="AlphaFoldDB" id="A0A0M4EMA7"/>
<reference evidence="27 28" key="1">
    <citation type="submission" date="2015-08" db="EMBL/GenBank/DDBJ databases">
        <title>Ancestral chromatin configuration constrains chromatin evolution on differentiating sex chromosomes in Drosophila.</title>
        <authorList>
            <person name="Zhou Q."/>
            <person name="Bachtrog D."/>
        </authorList>
    </citation>
    <scope>NUCLEOTIDE SEQUENCE [LARGE SCALE GENOMIC DNA]</scope>
    <source>
        <tissue evidence="27">Whole larvae</tissue>
    </source>
</reference>
<comment type="subcellular location">
    <subcellularLocation>
        <location evidence="1">Mitochondrion matrix</location>
    </subcellularLocation>
</comment>
<proteinExistence type="inferred from homology"/>
<evidence type="ECO:0000256" key="2">
    <source>
        <dbReference type="ARBA" id="ARBA00005194"/>
    </source>
</evidence>
<evidence type="ECO:0000256" key="8">
    <source>
        <dbReference type="ARBA" id="ARBA00023002"/>
    </source>
</evidence>
<dbReference type="GO" id="GO:0006633">
    <property type="term" value="P:fatty acid biosynthetic process"/>
    <property type="evidence" value="ECO:0007669"/>
    <property type="project" value="UniProtKB-KW"/>
</dbReference>
<keyword evidence="10" id="KW-0443">Lipid metabolism</keyword>
<dbReference type="PANTHER" id="PTHR42760:SF83">
    <property type="entry name" value="(3R)-3-HYDROXYACYL-COA DEHYDROGENASE"/>
    <property type="match status" value="1"/>
</dbReference>
<dbReference type="GO" id="GO:0047035">
    <property type="term" value="F:testosterone dehydrogenase (NAD+) activity"/>
    <property type="evidence" value="ECO:0007669"/>
    <property type="project" value="UniProtKB-EC"/>
</dbReference>
<dbReference type="SMR" id="A0A0M4EMA7"/>
<keyword evidence="8" id="KW-0560">Oxidoreductase</keyword>
<keyword evidence="5" id="KW-0444">Lipid biosynthesis</keyword>
<keyword evidence="12" id="KW-0275">Fatty acid biosynthesis</keyword>
<evidence type="ECO:0000256" key="24">
    <source>
        <dbReference type="ARBA" id="ARBA00083097"/>
    </source>
</evidence>
<sequence>MASCGILAGKVAFVTGAGSGIGRATCRLLARDGAKVIAADRNLQAAQETANQLNGERATAAAVEVDVASLTSVQQAVAAALSIYKQAPSIVVNSAGITRDNYLLKMPERDYDDVYSVNLKGTFLVTQQLAKAMIEQQLQGGSIINLSSIVAKMNNVGQANYAATKAGVISLTEVASKELGKFGIRVNCILPGYIDTPMVAVVPDKIKEQVVQKCPLARLGKPEEIAEVIAFLASEKASYVTGAAIEVTGGLK</sequence>
<accession>A0A0M4EMA7</accession>
<evidence type="ECO:0000256" key="23">
    <source>
        <dbReference type="ARBA" id="ARBA00081936"/>
    </source>
</evidence>
<evidence type="ECO:0000256" key="16">
    <source>
        <dbReference type="ARBA" id="ARBA00050435"/>
    </source>
</evidence>
<dbReference type="OrthoDB" id="1888931at2759"/>
<comment type="catalytic activity">
    <reaction evidence="15">
        <text>testosterone + NAD(+) = androst-4-ene-3,17-dione + NADH + H(+)</text>
        <dbReference type="Rhea" id="RHEA:14929"/>
        <dbReference type="ChEBI" id="CHEBI:15378"/>
        <dbReference type="ChEBI" id="CHEBI:16422"/>
        <dbReference type="ChEBI" id="CHEBI:17347"/>
        <dbReference type="ChEBI" id="CHEBI:57540"/>
        <dbReference type="ChEBI" id="CHEBI:57945"/>
        <dbReference type="EC" id="1.1.1.239"/>
    </reaction>
    <physiologicalReaction direction="left-to-right" evidence="15">
        <dbReference type="Rhea" id="RHEA:14930"/>
    </physiologicalReaction>
</comment>
<keyword evidence="28" id="KW-1185">Reference proteome</keyword>
<evidence type="ECO:0000256" key="17">
    <source>
        <dbReference type="ARBA" id="ARBA00052680"/>
    </source>
</evidence>
<comment type="pathway">
    <text evidence="13">Steroid biosynthesis; estrogen biosynthesis.</text>
</comment>
<dbReference type="SMART" id="SM00822">
    <property type="entry name" value="PKS_KR"/>
    <property type="match status" value="1"/>
</dbReference>
<name>A0A0M4EMA7_DROBS</name>
<evidence type="ECO:0000259" key="26">
    <source>
        <dbReference type="SMART" id="SM00822"/>
    </source>
</evidence>
<dbReference type="InterPro" id="IPR020904">
    <property type="entry name" value="Sc_DH/Rdtase_CS"/>
</dbReference>
<evidence type="ECO:0000313" key="28">
    <source>
        <dbReference type="Proteomes" id="UP000494163"/>
    </source>
</evidence>
<dbReference type="Gene3D" id="3.40.50.720">
    <property type="entry name" value="NAD(P)-binding Rossmann-like Domain"/>
    <property type="match status" value="1"/>
</dbReference>
<dbReference type="PRINTS" id="PR00081">
    <property type="entry name" value="GDHRDH"/>
</dbReference>
<evidence type="ECO:0000256" key="3">
    <source>
        <dbReference type="ARBA" id="ARBA00006484"/>
    </source>
</evidence>
<evidence type="ECO:0000256" key="4">
    <source>
        <dbReference type="ARBA" id="ARBA00012456"/>
    </source>
</evidence>
<evidence type="ECO:0000256" key="19">
    <source>
        <dbReference type="ARBA" id="ARBA00066822"/>
    </source>
</evidence>
<dbReference type="FunFam" id="3.40.50.720:FF:000231">
    <property type="entry name" value="Estradiol 17-beta-dehydrogenase 8"/>
    <property type="match status" value="1"/>
</dbReference>
<dbReference type="Proteomes" id="UP000494163">
    <property type="component" value="Chromosome X"/>
</dbReference>
<evidence type="ECO:0000256" key="12">
    <source>
        <dbReference type="ARBA" id="ARBA00023160"/>
    </source>
</evidence>
<evidence type="ECO:0000256" key="20">
    <source>
        <dbReference type="ARBA" id="ARBA00070911"/>
    </source>
</evidence>
<dbReference type="SUPFAM" id="SSF51735">
    <property type="entry name" value="NAD(P)-binding Rossmann-fold domains"/>
    <property type="match status" value="1"/>
</dbReference>
<evidence type="ECO:0000256" key="7">
    <source>
        <dbReference type="ARBA" id="ARBA00022832"/>
    </source>
</evidence>
<comment type="subunit">
    <text evidence="18">Heterotetramer with CBR4; contains two molecules of HSD17B8 and CBR4.</text>
</comment>
<evidence type="ECO:0000256" key="22">
    <source>
        <dbReference type="ARBA" id="ARBA00081419"/>
    </source>
</evidence>
<evidence type="ECO:0000256" key="9">
    <source>
        <dbReference type="ARBA" id="ARBA00023027"/>
    </source>
</evidence>
<evidence type="ECO:0000256" key="21">
    <source>
        <dbReference type="ARBA" id="ARBA00077835"/>
    </source>
</evidence>
<evidence type="ECO:0000256" key="13">
    <source>
        <dbReference type="ARBA" id="ARBA00037929"/>
    </source>
</evidence>
<dbReference type="PRINTS" id="PR00080">
    <property type="entry name" value="SDRFAMILY"/>
</dbReference>
<dbReference type="PANTHER" id="PTHR42760">
    <property type="entry name" value="SHORT-CHAIN DEHYDROGENASES/REDUCTASES FAMILY MEMBER"/>
    <property type="match status" value="1"/>
</dbReference>
<dbReference type="OMA" id="MFEVNVY"/>
<comment type="catalytic activity">
    <reaction evidence="14">
        <text>17beta-estradiol + NAD(+) = estrone + NADH + H(+)</text>
        <dbReference type="Rhea" id="RHEA:24612"/>
        <dbReference type="ChEBI" id="CHEBI:15378"/>
        <dbReference type="ChEBI" id="CHEBI:16469"/>
        <dbReference type="ChEBI" id="CHEBI:17263"/>
        <dbReference type="ChEBI" id="CHEBI:57540"/>
        <dbReference type="ChEBI" id="CHEBI:57945"/>
        <dbReference type="EC" id="1.1.1.62"/>
    </reaction>
    <physiologicalReaction direction="left-to-right" evidence="14">
        <dbReference type="Rhea" id="RHEA:24613"/>
    </physiologicalReaction>
    <physiologicalReaction direction="right-to-left" evidence="14">
        <dbReference type="Rhea" id="RHEA:24614"/>
    </physiologicalReaction>
</comment>
<evidence type="ECO:0000256" key="18">
    <source>
        <dbReference type="ARBA" id="ARBA00065174"/>
    </source>
</evidence>
<dbReference type="CDD" id="cd05333">
    <property type="entry name" value="BKR_SDR_c"/>
    <property type="match status" value="1"/>
</dbReference>
<dbReference type="InterPro" id="IPR002347">
    <property type="entry name" value="SDR_fam"/>
</dbReference>
<evidence type="ECO:0000256" key="11">
    <source>
        <dbReference type="ARBA" id="ARBA00023128"/>
    </source>
</evidence>
<evidence type="ECO:0000256" key="14">
    <source>
        <dbReference type="ARBA" id="ARBA00049069"/>
    </source>
</evidence>
<dbReference type="EMBL" id="CP012528">
    <property type="protein sequence ID" value="ALC48821.1"/>
    <property type="molecule type" value="Genomic_DNA"/>
</dbReference>
<evidence type="ECO:0000256" key="15">
    <source>
        <dbReference type="ARBA" id="ARBA00050232"/>
    </source>
</evidence>
<comment type="catalytic activity">
    <reaction evidence="16">
        <text>17beta-hydroxy-5alpha-androstan-3-one + NAD(+) = 5alpha-androstan-3,17-dione + NADH + H(+)</text>
        <dbReference type="Rhea" id="RHEA:41992"/>
        <dbReference type="ChEBI" id="CHEBI:15378"/>
        <dbReference type="ChEBI" id="CHEBI:15994"/>
        <dbReference type="ChEBI" id="CHEBI:16330"/>
        <dbReference type="ChEBI" id="CHEBI:57540"/>
        <dbReference type="ChEBI" id="CHEBI:57945"/>
    </reaction>
    <physiologicalReaction direction="left-to-right" evidence="16">
        <dbReference type="Rhea" id="RHEA:41993"/>
    </physiologicalReaction>
</comment>
<keyword evidence="9" id="KW-0520">NAD</keyword>
<dbReference type="EC" id="1.1.1.239" evidence="19"/>
<feature type="domain" description="Ketoreductase" evidence="26">
    <location>
        <begin position="10"/>
        <end position="192"/>
    </location>
</feature>
<dbReference type="PROSITE" id="PS00061">
    <property type="entry name" value="ADH_SHORT"/>
    <property type="match status" value="1"/>
</dbReference>
<evidence type="ECO:0000256" key="5">
    <source>
        <dbReference type="ARBA" id="ARBA00022516"/>
    </source>
</evidence>
<dbReference type="EC" id="1.1.1.n12" evidence="4"/>
<gene>
    <name evidence="27" type="ORF">Dbus_chrXg677</name>
</gene>
<evidence type="ECO:0000313" key="27">
    <source>
        <dbReference type="EMBL" id="ALC48821.1"/>
    </source>
</evidence>
<dbReference type="STRING" id="30019.A0A0M4EMA7"/>
<dbReference type="GO" id="GO:0048038">
    <property type="term" value="F:quinone binding"/>
    <property type="evidence" value="ECO:0007669"/>
    <property type="project" value="TreeGrafter"/>
</dbReference>
<dbReference type="NCBIfam" id="NF005559">
    <property type="entry name" value="PRK07231.1"/>
    <property type="match status" value="1"/>
</dbReference>
<dbReference type="InterPro" id="IPR057326">
    <property type="entry name" value="KR_dom"/>
</dbReference>
<protein>
    <recommendedName>
        <fullName evidence="20">(3R)-3-hydroxyacyl-CoA dehydrogenase</fullName>
        <ecNumber evidence="19">1.1.1.239</ecNumber>
        <ecNumber evidence="4">1.1.1.n12</ecNumber>
    </recommendedName>
    <alternativeName>
        <fullName evidence="22">17-beta-hydroxysteroid dehydrogenase 8</fullName>
    </alternativeName>
    <alternativeName>
        <fullName evidence="21">3-ketoacyl-[acyl-carrier-protein] reductase alpha subunit</fullName>
    </alternativeName>
    <alternativeName>
        <fullName evidence="24">3-oxoacyl-[acyl-carrier-protein] reductase</fullName>
    </alternativeName>
    <alternativeName>
        <fullName evidence="25">Estradiol 17-beta-dehydrogenase 8</fullName>
    </alternativeName>
    <alternativeName>
        <fullName evidence="23">Testosterone 17-beta-dehydrogenase 8</fullName>
    </alternativeName>
</protein>
<dbReference type="InterPro" id="IPR036291">
    <property type="entry name" value="NAD(P)-bd_dom_sf"/>
</dbReference>
<comment type="catalytic activity">
    <reaction evidence="17">
        <text>a (3R)-3-hydroxyacyl-CoA + NAD(+) = a 3-oxoacyl-CoA + NADH + H(+)</text>
        <dbReference type="Rhea" id="RHEA:32711"/>
        <dbReference type="ChEBI" id="CHEBI:15378"/>
        <dbReference type="ChEBI" id="CHEBI:57319"/>
        <dbReference type="ChEBI" id="CHEBI:57540"/>
        <dbReference type="ChEBI" id="CHEBI:57945"/>
        <dbReference type="ChEBI" id="CHEBI:90726"/>
        <dbReference type="EC" id="1.1.1.n12"/>
    </reaction>
    <physiologicalReaction direction="left-to-right" evidence="17">
        <dbReference type="Rhea" id="RHEA:32712"/>
    </physiologicalReaction>
</comment>
<comment type="pathway">
    <text evidence="2">Lipid metabolism; fatty acid biosynthesis.</text>
</comment>
<evidence type="ECO:0000256" key="25">
    <source>
        <dbReference type="ARBA" id="ARBA00083258"/>
    </source>
</evidence>
<evidence type="ECO:0000256" key="10">
    <source>
        <dbReference type="ARBA" id="ARBA00023098"/>
    </source>
</evidence>
<dbReference type="GO" id="GO:0005759">
    <property type="term" value="C:mitochondrial matrix"/>
    <property type="evidence" value="ECO:0007669"/>
    <property type="project" value="UniProtKB-SubCell"/>
</dbReference>
<evidence type="ECO:0000256" key="6">
    <source>
        <dbReference type="ARBA" id="ARBA00022553"/>
    </source>
</evidence>